<dbReference type="STRING" id="493475.GARC_2959"/>
<reference evidence="1 2" key="1">
    <citation type="journal article" date="2017" name="Antonie Van Leeuwenhoek">
        <title>Rhizobium rhizosphaerae sp. nov., a novel species isolated from rice rhizosphere.</title>
        <authorList>
            <person name="Zhao J.J."/>
            <person name="Zhang J."/>
            <person name="Zhang R.J."/>
            <person name="Zhang C.W."/>
            <person name="Yin H.Q."/>
            <person name="Zhang X.X."/>
        </authorList>
    </citation>
    <scope>NUCLEOTIDE SEQUENCE [LARGE SCALE GENOMIC DNA]</scope>
    <source>
        <strain evidence="1 2">BSs20135</strain>
    </source>
</reference>
<gene>
    <name evidence="1" type="ORF">GARC_2959</name>
</gene>
<proteinExistence type="predicted"/>
<accession>K6YP27</accession>
<dbReference type="AlphaFoldDB" id="K6YP27"/>
<dbReference type="Proteomes" id="UP000006327">
    <property type="component" value="Unassembled WGS sequence"/>
</dbReference>
<keyword evidence="2" id="KW-1185">Reference proteome</keyword>
<sequence>MESRDGIHWSLKGLIALDCRDDNEKGIVKASIILMLLTCGQSQLCSRMVMG</sequence>
<organism evidence="1 2">
    <name type="scientific">Paraglaciecola arctica BSs20135</name>
    <dbReference type="NCBI Taxonomy" id="493475"/>
    <lineage>
        <taxon>Bacteria</taxon>
        <taxon>Pseudomonadati</taxon>
        <taxon>Pseudomonadota</taxon>
        <taxon>Gammaproteobacteria</taxon>
        <taxon>Alteromonadales</taxon>
        <taxon>Alteromonadaceae</taxon>
        <taxon>Paraglaciecola</taxon>
    </lineage>
</organism>
<protein>
    <submittedName>
        <fullName evidence="1">Uncharacterized protein</fullName>
    </submittedName>
</protein>
<evidence type="ECO:0000313" key="1">
    <source>
        <dbReference type="EMBL" id="GAC19922.1"/>
    </source>
</evidence>
<comment type="caution">
    <text evidence="1">The sequence shown here is derived from an EMBL/GenBank/DDBJ whole genome shotgun (WGS) entry which is preliminary data.</text>
</comment>
<name>K6YP27_9ALTE</name>
<evidence type="ECO:0000313" key="2">
    <source>
        <dbReference type="Proteomes" id="UP000006327"/>
    </source>
</evidence>
<dbReference type="EMBL" id="BAEO01000042">
    <property type="protein sequence ID" value="GAC19922.1"/>
    <property type="molecule type" value="Genomic_DNA"/>
</dbReference>